<evidence type="ECO:0000256" key="4">
    <source>
        <dbReference type="ARBA" id="ARBA00035244"/>
    </source>
</evidence>
<proteinExistence type="inferred from homology"/>
<organism evidence="6 7">
    <name type="scientific">Thioalkalivibrio paradoxus ARh 1</name>
    <dbReference type="NCBI Taxonomy" id="713585"/>
    <lineage>
        <taxon>Bacteria</taxon>
        <taxon>Pseudomonadati</taxon>
        <taxon>Pseudomonadota</taxon>
        <taxon>Gammaproteobacteria</taxon>
        <taxon>Chromatiales</taxon>
        <taxon>Ectothiorhodospiraceae</taxon>
        <taxon>Thioalkalivibrio</taxon>
    </lineage>
</organism>
<evidence type="ECO:0000256" key="5">
    <source>
        <dbReference type="HAMAP-Rule" id="MF_01328"/>
    </source>
</evidence>
<gene>
    <name evidence="5 6" type="primary">rplD</name>
    <name evidence="6" type="ORF">THITH_14285</name>
</gene>
<dbReference type="Gene3D" id="3.40.1370.10">
    <property type="match status" value="1"/>
</dbReference>
<dbReference type="GO" id="GO:1990904">
    <property type="term" value="C:ribonucleoprotein complex"/>
    <property type="evidence" value="ECO:0007669"/>
    <property type="project" value="UniProtKB-KW"/>
</dbReference>
<reference evidence="6 7" key="1">
    <citation type="submission" date="2013-12" db="EMBL/GenBank/DDBJ databases">
        <authorList>
            <consortium name="DOE Joint Genome Institute"/>
            <person name="Muyzer G."/>
            <person name="Huntemann M."/>
            <person name="Han J."/>
            <person name="Chen A."/>
            <person name="Kyrpides N."/>
            <person name="Mavromatis K."/>
            <person name="Markowitz V."/>
            <person name="Palaniappan K."/>
            <person name="Ivanova N."/>
            <person name="Schaumberg A."/>
            <person name="Pati A."/>
            <person name="Liolios K."/>
            <person name="Nordberg H.P."/>
            <person name="Cantor M.N."/>
            <person name="Hua S.X."/>
            <person name="Woyke T."/>
        </authorList>
    </citation>
    <scope>NUCLEOTIDE SEQUENCE [LARGE SCALE GENOMIC DNA]</scope>
    <source>
        <strain evidence="6 7">ARh 1</strain>
    </source>
</reference>
<dbReference type="Proteomes" id="UP000005289">
    <property type="component" value="Chromosome"/>
</dbReference>
<keyword evidence="5" id="KW-0694">RNA-binding</keyword>
<comment type="function">
    <text evidence="5">One of the primary rRNA binding proteins, this protein initially binds near the 5'-end of the 23S rRNA. It is important during the early stages of 50S assembly. It makes multiple contacts with different domains of the 23S rRNA in the assembled 50S subunit and ribosome.</text>
</comment>
<dbReference type="SUPFAM" id="SSF52166">
    <property type="entry name" value="Ribosomal protein L4"/>
    <property type="match status" value="1"/>
</dbReference>
<dbReference type="HAMAP" id="MF_01328_B">
    <property type="entry name" value="Ribosomal_uL4_B"/>
    <property type="match status" value="1"/>
</dbReference>
<dbReference type="PANTHER" id="PTHR10746">
    <property type="entry name" value="50S RIBOSOMAL PROTEIN L4"/>
    <property type="match status" value="1"/>
</dbReference>
<evidence type="ECO:0000313" key="7">
    <source>
        <dbReference type="Proteomes" id="UP000005289"/>
    </source>
</evidence>
<dbReference type="InterPro" id="IPR013005">
    <property type="entry name" value="Ribosomal_uL4-like"/>
</dbReference>
<evidence type="ECO:0000256" key="1">
    <source>
        <dbReference type="ARBA" id="ARBA00010528"/>
    </source>
</evidence>
<dbReference type="KEGG" id="tti:THITH_14285"/>
<comment type="similarity">
    <text evidence="1 5">Belongs to the universal ribosomal protein uL4 family.</text>
</comment>
<dbReference type="GO" id="GO:0003735">
    <property type="term" value="F:structural constituent of ribosome"/>
    <property type="evidence" value="ECO:0007669"/>
    <property type="project" value="InterPro"/>
</dbReference>
<dbReference type="GO" id="GO:0006412">
    <property type="term" value="P:translation"/>
    <property type="evidence" value="ECO:0007669"/>
    <property type="project" value="UniProtKB-UniRule"/>
</dbReference>
<keyword evidence="3 5" id="KW-0687">Ribonucleoprotein</keyword>
<dbReference type="GO" id="GO:0005840">
    <property type="term" value="C:ribosome"/>
    <property type="evidence" value="ECO:0007669"/>
    <property type="project" value="UniProtKB-KW"/>
</dbReference>
<dbReference type="PANTHER" id="PTHR10746:SF6">
    <property type="entry name" value="LARGE RIBOSOMAL SUBUNIT PROTEIN UL4M"/>
    <property type="match status" value="1"/>
</dbReference>
<dbReference type="NCBIfam" id="TIGR03953">
    <property type="entry name" value="rplD_bact"/>
    <property type="match status" value="1"/>
</dbReference>
<keyword evidence="5" id="KW-0699">rRNA-binding</keyword>
<dbReference type="AlphaFoldDB" id="W0DKZ0"/>
<dbReference type="STRING" id="713585.THITH_14285"/>
<dbReference type="InterPro" id="IPR002136">
    <property type="entry name" value="Ribosomal_uL4"/>
</dbReference>
<dbReference type="InterPro" id="IPR023574">
    <property type="entry name" value="Ribosomal_uL4_dom_sf"/>
</dbReference>
<dbReference type="RefSeq" id="WP_006747223.1">
    <property type="nucleotide sequence ID" value="NZ_CP007029.1"/>
</dbReference>
<evidence type="ECO:0000313" key="6">
    <source>
        <dbReference type="EMBL" id="AHE99244.1"/>
    </source>
</evidence>
<comment type="subunit">
    <text evidence="5">Part of the 50S ribosomal subunit.</text>
</comment>
<sequence length="201" mass="21619">MQVITADTATAVELSAACFEREFNESLVHQSVVAQLAGARAGTRAQKGRTEVSGGGIKPFRQKGTGRARAGTIRSPLWRGGGKVFAASTRDFSEKLNRKMYRAAMASILSELLRQERLKLVESFRVESGKTRDAAAALRALGLESGLVVLGEAHDATWRALRNIPNIDVVTAAELNPVVLVGSETVVMTADAAKRVEEWLA</sequence>
<comment type="function">
    <text evidence="5">Forms part of the polypeptide exit tunnel.</text>
</comment>
<accession>W0DKZ0</accession>
<name>W0DKZ0_9GAMM</name>
<keyword evidence="7" id="KW-1185">Reference proteome</keyword>
<protein>
    <recommendedName>
        <fullName evidence="4 5">Large ribosomal subunit protein uL4</fullName>
    </recommendedName>
</protein>
<evidence type="ECO:0000256" key="3">
    <source>
        <dbReference type="ARBA" id="ARBA00023274"/>
    </source>
</evidence>
<dbReference type="Pfam" id="PF00573">
    <property type="entry name" value="Ribosomal_L4"/>
    <property type="match status" value="1"/>
</dbReference>
<dbReference type="OrthoDB" id="9803201at2"/>
<keyword evidence="2 5" id="KW-0689">Ribosomal protein</keyword>
<dbReference type="EMBL" id="CP007029">
    <property type="protein sequence ID" value="AHE99244.1"/>
    <property type="molecule type" value="Genomic_DNA"/>
</dbReference>
<dbReference type="GO" id="GO:0019843">
    <property type="term" value="F:rRNA binding"/>
    <property type="evidence" value="ECO:0007669"/>
    <property type="project" value="UniProtKB-UniRule"/>
</dbReference>
<dbReference type="HOGENOM" id="CLU_041575_5_2_6"/>
<evidence type="ECO:0000256" key="2">
    <source>
        <dbReference type="ARBA" id="ARBA00022980"/>
    </source>
</evidence>